<name>A0ABQ4J269_9ACTN</name>
<dbReference type="Gene3D" id="1.10.1200.10">
    <property type="entry name" value="ACP-like"/>
    <property type="match status" value="1"/>
</dbReference>
<reference evidence="1 2" key="1">
    <citation type="submission" date="2021-01" db="EMBL/GenBank/DDBJ databases">
        <title>Whole genome shotgun sequence of Verrucosispora lutea NBRC 106530.</title>
        <authorList>
            <person name="Komaki H."/>
            <person name="Tamura T."/>
        </authorList>
    </citation>
    <scope>NUCLEOTIDE SEQUENCE [LARGE SCALE GENOMIC DNA]</scope>
    <source>
        <strain evidence="1 2">NBRC 106530</strain>
    </source>
</reference>
<sequence length="75" mass="8734">MDEIREWIRSRNPSLTGDIGEDDDLIEARLIDSLDFLDFVYLLEEVSGSSIDLQQLSVDDFRTLGRIRKRFMPAE</sequence>
<proteinExistence type="predicted"/>
<evidence type="ECO:0000313" key="2">
    <source>
        <dbReference type="Proteomes" id="UP000643165"/>
    </source>
</evidence>
<keyword evidence="2" id="KW-1185">Reference proteome</keyword>
<protein>
    <recommendedName>
        <fullName evidence="3">Acyl carrier protein</fullName>
    </recommendedName>
</protein>
<accession>A0ABQ4J269</accession>
<dbReference type="InterPro" id="IPR036736">
    <property type="entry name" value="ACP-like_sf"/>
</dbReference>
<dbReference type="EMBL" id="BOPB01000031">
    <property type="protein sequence ID" value="GIJ24282.1"/>
    <property type="molecule type" value="Genomic_DNA"/>
</dbReference>
<dbReference type="RefSeq" id="WP_204003738.1">
    <property type="nucleotide sequence ID" value="NZ_BOPB01000031.1"/>
</dbReference>
<organism evidence="1 2">
    <name type="scientific">Micromonospora lutea</name>
    <dbReference type="NCBI Taxonomy" id="419825"/>
    <lineage>
        <taxon>Bacteria</taxon>
        <taxon>Bacillati</taxon>
        <taxon>Actinomycetota</taxon>
        <taxon>Actinomycetes</taxon>
        <taxon>Micromonosporales</taxon>
        <taxon>Micromonosporaceae</taxon>
        <taxon>Micromonospora</taxon>
    </lineage>
</organism>
<gene>
    <name evidence="1" type="ORF">Vlu01_49060</name>
</gene>
<dbReference type="Proteomes" id="UP000643165">
    <property type="component" value="Unassembled WGS sequence"/>
</dbReference>
<evidence type="ECO:0000313" key="1">
    <source>
        <dbReference type="EMBL" id="GIJ24282.1"/>
    </source>
</evidence>
<evidence type="ECO:0008006" key="3">
    <source>
        <dbReference type="Google" id="ProtNLM"/>
    </source>
</evidence>
<comment type="caution">
    <text evidence="1">The sequence shown here is derived from an EMBL/GenBank/DDBJ whole genome shotgun (WGS) entry which is preliminary data.</text>
</comment>
<dbReference type="SUPFAM" id="SSF47336">
    <property type="entry name" value="ACP-like"/>
    <property type="match status" value="1"/>
</dbReference>